<dbReference type="Gene3D" id="3.90.79.10">
    <property type="entry name" value="Nucleoside Triphosphate Pyrophosphohydrolase"/>
    <property type="match status" value="1"/>
</dbReference>
<dbReference type="CDD" id="cd04670">
    <property type="entry name" value="NUDIX_ASFGF2_Nudt6"/>
    <property type="match status" value="1"/>
</dbReference>
<dbReference type="PROSITE" id="PS51462">
    <property type="entry name" value="NUDIX"/>
    <property type="match status" value="1"/>
</dbReference>
<dbReference type="InterPro" id="IPR015797">
    <property type="entry name" value="NUDIX_hydrolase-like_dom_sf"/>
</dbReference>
<organism evidence="4 5">
    <name type="scientific">Reinekea marina</name>
    <dbReference type="NCBI Taxonomy" id="1310421"/>
    <lineage>
        <taxon>Bacteria</taxon>
        <taxon>Pseudomonadati</taxon>
        <taxon>Pseudomonadota</taxon>
        <taxon>Gammaproteobacteria</taxon>
        <taxon>Oceanospirillales</taxon>
        <taxon>Saccharospirillaceae</taxon>
        <taxon>Reinekea</taxon>
    </lineage>
</organism>
<sequence>MLDRFTIHFNPFNGAEVTIEQLSIGLSDIETLLDDLRRQNKALVWVTLPIAHAHLVPLLTRAGFVFHLCTEQALTLICRLQPNAYAPFSPTHTAGVGTLVQRENGDVLLVRERIMNGVGLKLPGGYIDMGEQVLHAAEREVFEETGIQATFTDIVGFVTKYPHQYEKGNFFIVCRLKPSTFEINVQDTDEIDFACWVNPETFINDETSSRFHRHIVAHCLNTLGLKTADYEFEPYPPGDKEMFLL</sequence>
<gene>
    <name evidence="4" type="ORF">ACFOND_04340</name>
</gene>
<dbReference type="Pfam" id="PF18290">
    <property type="entry name" value="Nudix_hydro"/>
    <property type="match status" value="1"/>
</dbReference>
<dbReference type="PROSITE" id="PS00893">
    <property type="entry name" value="NUDIX_BOX"/>
    <property type="match status" value="1"/>
</dbReference>
<dbReference type="EMBL" id="JBHRYN010000007">
    <property type="protein sequence ID" value="MFC3700861.1"/>
    <property type="molecule type" value="Genomic_DNA"/>
</dbReference>
<name>A0ABV7WPY3_9GAMM</name>
<reference evidence="5" key="1">
    <citation type="journal article" date="2019" name="Int. J. Syst. Evol. Microbiol.">
        <title>The Global Catalogue of Microorganisms (GCM) 10K type strain sequencing project: providing services to taxonomists for standard genome sequencing and annotation.</title>
        <authorList>
            <consortium name="The Broad Institute Genomics Platform"/>
            <consortium name="The Broad Institute Genome Sequencing Center for Infectious Disease"/>
            <person name="Wu L."/>
            <person name="Ma J."/>
        </authorList>
    </citation>
    <scope>NUCLEOTIDE SEQUENCE [LARGE SCALE GENOMIC DNA]</scope>
    <source>
        <strain evidence="5">CECT 8288</strain>
    </source>
</reference>
<proteinExistence type="predicted"/>
<evidence type="ECO:0000256" key="1">
    <source>
        <dbReference type="ARBA" id="ARBA00001946"/>
    </source>
</evidence>
<dbReference type="Pfam" id="PF00293">
    <property type="entry name" value="NUDIX"/>
    <property type="match status" value="1"/>
</dbReference>
<evidence type="ECO:0000313" key="4">
    <source>
        <dbReference type="EMBL" id="MFC3700861.1"/>
    </source>
</evidence>
<dbReference type="InterPro" id="IPR000086">
    <property type="entry name" value="NUDIX_hydrolase_dom"/>
</dbReference>
<accession>A0ABV7WPY3</accession>
<evidence type="ECO:0000256" key="2">
    <source>
        <dbReference type="ARBA" id="ARBA00022801"/>
    </source>
</evidence>
<comment type="cofactor">
    <cofactor evidence="1">
        <name>Mg(2+)</name>
        <dbReference type="ChEBI" id="CHEBI:18420"/>
    </cofactor>
</comment>
<dbReference type="PANTHER" id="PTHR13994:SF13">
    <property type="entry name" value="FI03680P"/>
    <property type="match status" value="1"/>
</dbReference>
<dbReference type="InterPro" id="IPR020084">
    <property type="entry name" value="NUDIX_hydrolase_CS"/>
</dbReference>
<dbReference type="Gene3D" id="3.40.630.30">
    <property type="match status" value="1"/>
</dbReference>
<dbReference type="InterPro" id="IPR003293">
    <property type="entry name" value="Nudix_hydrolase6-like"/>
</dbReference>
<evidence type="ECO:0000313" key="5">
    <source>
        <dbReference type="Proteomes" id="UP001595710"/>
    </source>
</evidence>
<feature type="domain" description="Nudix hydrolase" evidence="3">
    <location>
        <begin position="91"/>
        <end position="219"/>
    </location>
</feature>
<dbReference type="PANTHER" id="PTHR13994">
    <property type="entry name" value="NUDIX HYDROLASE RELATED"/>
    <property type="match status" value="1"/>
</dbReference>
<dbReference type="RefSeq" id="WP_377362321.1">
    <property type="nucleotide sequence ID" value="NZ_JBHRYN010000007.1"/>
</dbReference>
<dbReference type="Proteomes" id="UP001595710">
    <property type="component" value="Unassembled WGS sequence"/>
</dbReference>
<protein>
    <submittedName>
        <fullName evidence="4">NUDIX domain-containing protein</fullName>
    </submittedName>
</protein>
<dbReference type="SUPFAM" id="SSF55811">
    <property type="entry name" value="Nudix"/>
    <property type="match status" value="1"/>
</dbReference>
<keyword evidence="5" id="KW-1185">Reference proteome</keyword>
<comment type="caution">
    <text evidence="4">The sequence shown here is derived from an EMBL/GenBank/DDBJ whole genome shotgun (WGS) entry which is preliminary data.</text>
</comment>
<dbReference type="InterPro" id="IPR040618">
    <property type="entry name" value="Pre-Nudix"/>
</dbReference>
<keyword evidence="2" id="KW-0378">Hydrolase</keyword>
<evidence type="ECO:0000259" key="3">
    <source>
        <dbReference type="PROSITE" id="PS51462"/>
    </source>
</evidence>